<sequence length="241" mass="26612">MFSRTTLLGSFIAMGLLTMTAQAQAACQTKDFDGKSLSRCKVWPAVQNQAIAVKSTYLADAGDDDAGVFDLDLSIVNASTYNTIATYRKPGAYNSDAVRFEDLRIDTARYRLAPEVRAFGLRSKFVHSSHAIPYEKTDLALYVREGNELRPVLEGLVVAKSNGEFMNDCEGYTKTIRRTVEIGPSSHHGLADLIVTTSGSKMKNTQSGKECVSNTTRLKQKQITLTYDGQQYIVPEDLRGY</sequence>
<organism evidence="2 3">
    <name type="scientific">Pseudomonas helmanticensis</name>
    <dbReference type="NCBI Taxonomy" id="1471381"/>
    <lineage>
        <taxon>Bacteria</taxon>
        <taxon>Pseudomonadati</taxon>
        <taxon>Pseudomonadota</taxon>
        <taxon>Gammaproteobacteria</taxon>
        <taxon>Pseudomonadales</taxon>
        <taxon>Pseudomonadaceae</taxon>
        <taxon>Pseudomonas</taxon>
    </lineage>
</organism>
<proteinExistence type="predicted"/>
<dbReference type="AlphaFoldDB" id="A0A4R7UTI1"/>
<name>A0A4R7UTI1_9PSED</name>
<feature type="signal peptide" evidence="1">
    <location>
        <begin position="1"/>
        <end position="25"/>
    </location>
</feature>
<protein>
    <submittedName>
        <fullName evidence="2">Uncharacterized protein</fullName>
    </submittedName>
</protein>
<feature type="chain" id="PRO_5020435020" evidence="1">
    <location>
        <begin position="26"/>
        <end position="241"/>
    </location>
</feature>
<accession>A0A4R7UTI1</accession>
<keyword evidence="1" id="KW-0732">Signal</keyword>
<gene>
    <name evidence="2" type="ORF">EDF87_12459</name>
</gene>
<reference evidence="2 3" key="1">
    <citation type="submission" date="2019-03" db="EMBL/GenBank/DDBJ databases">
        <title>Genomic analyses of the natural microbiome of Caenorhabditis elegans.</title>
        <authorList>
            <person name="Samuel B."/>
        </authorList>
    </citation>
    <scope>NUCLEOTIDE SEQUENCE [LARGE SCALE GENOMIC DNA]</scope>
    <source>
        <strain evidence="2 3">BIGb0525</strain>
    </source>
</reference>
<dbReference type="RefSeq" id="WP_134178090.1">
    <property type="nucleotide sequence ID" value="NZ_SOCQ01000024.1"/>
</dbReference>
<comment type="caution">
    <text evidence="2">The sequence shown here is derived from an EMBL/GenBank/DDBJ whole genome shotgun (WGS) entry which is preliminary data.</text>
</comment>
<evidence type="ECO:0000256" key="1">
    <source>
        <dbReference type="SAM" id="SignalP"/>
    </source>
</evidence>
<dbReference type="EMBL" id="SOCQ01000024">
    <property type="protein sequence ID" value="TDV37681.1"/>
    <property type="molecule type" value="Genomic_DNA"/>
</dbReference>
<dbReference type="Proteomes" id="UP000295804">
    <property type="component" value="Unassembled WGS sequence"/>
</dbReference>
<evidence type="ECO:0000313" key="3">
    <source>
        <dbReference type="Proteomes" id="UP000295804"/>
    </source>
</evidence>
<evidence type="ECO:0000313" key="2">
    <source>
        <dbReference type="EMBL" id="TDV37681.1"/>
    </source>
</evidence>